<protein>
    <submittedName>
        <fullName evidence="2">DUF3951 domain-containing protein</fullName>
    </submittedName>
</protein>
<keyword evidence="1" id="KW-0812">Transmembrane</keyword>
<keyword evidence="1" id="KW-1133">Transmembrane helix</keyword>
<dbReference type="Proteomes" id="UP001221597">
    <property type="component" value="Chromosome"/>
</dbReference>
<sequence length="77" mass="8816">MINIEGSDYMLLNSIGLLIVGIAVFVLIIIVAYKIFIKKDPVNSSYTPFDYITGQTDKEFHQNEEMIVEEKDDQSKE</sequence>
<organism evidence="2 3">
    <name type="scientific">Halobacillus naozhouensis</name>
    <dbReference type="NCBI Taxonomy" id="554880"/>
    <lineage>
        <taxon>Bacteria</taxon>
        <taxon>Bacillati</taxon>
        <taxon>Bacillota</taxon>
        <taxon>Bacilli</taxon>
        <taxon>Bacillales</taxon>
        <taxon>Bacillaceae</taxon>
        <taxon>Halobacillus</taxon>
    </lineage>
</organism>
<evidence type="ECO:0000313" key="3">
    <source>
        <dbReference type="Proteomes" id="UP001221597"/>
    </source>
</evidence>
<feature type="transmembrane region" description="Helical" evidence="1">
    <location>
        <begin position="15"/>
        <end position="36"/>
    </location>
</feature>
<name>A0ABY8J337_9BACI</name>
<dbReference type="InterPro" id="IPR025028">
    <property type="entry name" value="DUF3951"/>
</dbReference>
<reference evidence="2 3" key="1">
    <citation type="submission" date="2023-04" db="EMBL/GenBank/DDBJ databases">
        <title>Genome sequence of Halobacillus naozhouensis KACC 21980.</title>
        <authorList>
            <person name="Kim S."/>
            <person name="Heo J."/>
            <person name="Kwon S.-W."/>
        </authorList>
    </citation>
    <scope>NUCLEOTIDE SEQUENCE [LARGE SCALE GENOMIC DNA]</scope>
    <source>
        <strain evidence="2 3">KCTC 13234</strain>
    </source>
</reference>
<dbReference type="Pfam" id="PF13131">
    <property type="entry name" value="DUF3951"/>
    <property type="match status" value="1"/>
</dbReference>
<evidence type="ECO:0000256" key="1">
    <source>
        <dbReference type="SAM" id="Phobius"/>
    </source>
</evidence>
<evidence type="ECO:0000313" key="2">
    <source>
        <dbReference type="EMBL" id="WFT76905.1"/>
    </source>
</evidence>
<accession>A0ABY8J337</accession>
<dbReference type="RefSeq" id="WP_283078847.1">
    <property type="nucleotide sequence ID" value="NZ_CP121671.1"/>
</dbReference>
<proteinExistence type="predicted"/>
<keyword evidence="1" id="KW-0472">Membrane</keyword>
<keyword evidence="3" id="KW-1185">Reference proteome</keyword>
<gene>
    <name evidence="2" type="ORF">P9989_05465</name>
</gene>
<dbReference type="EMBL" id="CP121671">
    <property type="protein sequence ID" value="WFT76905.1"/>
    <property type="molecule type" value="Genomic_DNA"/>
</dbReference>